<gene>
    <name evidence="1" type="ORF">Lalb_Chr22g0360281</name>
</gene>
<keyword evidence="2" id="KW-1185">Reference proteome</keyword>
<proteinExistence type="predicted"/>
<dbReference type="InterPro" id="IPR038928">
    <property type="entry name" value="LAZY1"/>
</dbReference>
<dbReference type="PANTHER" id="PTHR34959">
    <property type="entry name" value="PROTEIN LAZY 1"/>
    <property type="match status" value="1"/>
</dbReference>
<evidence type="ECO:0000313" key="1">
    <source>
        <dbReference type="EMBL" id="KAE9588881.1"/>
    </source>
</evidence>
<dbReference type="GO" id="GO:0009630">
    <property type="term" value="P:gravitropism"/>
    <property type="evidence" value="ECO:0007669"/>
    <property type="project" value="InterPro"/>
</dbReference>
<organism evidence="1 2">
    <name type="scientific">Lupinus albus</name>
    <name type="common">White lupine</name>
    <name type="synonym">Lupinus termis</name>
    <dbReference type="NCBI Taxonomy" id="3870"/>
    <lineage>
        <taxon>Eukaryota</taxon>
        <taxon>Viridiplantae</taxon>
        <taxon>Streptophyta</taxon>
        <taxon>Embryophyta</taxon>
        <taxon>Tracheophyta</taxon>
        <taxon>Spermatophyta</taxon>
        <taxon>Magnoliopsida</taxon>
        <taxon>eudicotyledons</taxon>
        <taxon>Gunneridae</taxon>
        <taxon>Pentapetalae</taxon>
        <taxon>rosids</taxon>
        <taxon>fabids</taxon>
        <taxon>Fabales</taxon>
        <taxon>Fabaceae</taxon>
        <taxon>Papilionoideae</taxon>
        <taxon>50 kb inversion clade</taxon>
        <taxon>genistoids sensu lato</taxon>
        <taxon>core genistoids</taxon>
        <taxon>Genisteae</taxon>
        <taxon>Lupinus</taxon>
    </lineage>
</organism>
<dbReference type="GO" id="GO:2000012">
    <property type="term" value="P:regulation of auxin polar transport"/>
    <property type="evidence" value="ECO:0007669"/>
    <property type="project" value="InterPro"/>
</dbReference>
<dbReference type="OrthoDB" id="780166at2759"/>
<dbReference type="Proteomes" id="UP000447434">
    <property type="component" value="Chromosome 22"/>
</dbReference>
<dbReference type="PANTHER" id="PTHR34959:SF4">
    <property type="entry name" value="PROTEIN LAZY 1"/>
    <property type="match status" value="1"/>
</dbReference>
<comment type="caution">
    <text evidence="1">The sequence shown here is derived from an EMBL/GenBank/DDBJ whole genome shotgun (WGS) entry which is preliminary data.</text>
</comment>
<protein>
    <submittedName>
        <fullName evidence="1">Uncharacterized protein</fullName>
    </submittedName>
</protein>
<dbReference type="EMBL" id="WOCE01000022">
    <property type="protein sequence ID" value="KAE9588881.1"/>
    <property type="molecule type" value="Genomic_DNA"/>
</dbReference>
<name>A0A6A4NJ66_LUPAL</name>
<reference evidence="2" key="1">
    <citation type="journal article" date="2020" name="Nat. Commun.">
        <title>Genome sequence of the cluster root forming white lupin.</title>
        <authorList>
            <person name="Hufnagel B."/>
            <person name="Marques A."/>
            <person name="Soriano A."/>
            <person name="Marques L."/>
            <person name="Divol F."/>
            <person name="Doumas P."/>
            <person name="Sallet E."/>
            <person name="Mancinotti D."/>
            <person name="Carrere S."/>
            <person name="Marande W."/>
            <person name="Arribat S."/>
            <person name="Keller J."/>
            <person name="Huneau C."/>
            <person name="Blein T."/>
            <person name="Aime D."/>
            <person name="Laguerre M."/>
            <person name="Taylor J."/>
            <person name="Schubert V."/>
            <person name="Nelson M."/>
            <person name="Geu-Flores F."/>
            <person name="Crespi M."/>
            <person name="Gallardo-Guerrero K."/>
            <person name="Delaux P.-M."/>
            <person name="Salse J."/>
            <person name="Berges H."/>
            <person name="Guyot R."/>
            <person name="Gouzy J."/>
            <person name="Peret B."/>
        </authorList>
    </citation>
    <scope>NUCLEOTIDE SEQUENCE [LARGE SCALE GENOMIC DNA]</scope>
    <source>
        <strain evidence="2">cv. Amiga</strain>
    </source>
</reference>
<accession>A0A6A4NJ66</accession>
<sequence>MKLLQWVHRKLRQNNDDPMKDFTLGNPSTCLIVQPALQTKGSFSCINQPSFLSQESYSRFDYSIEEDKPQEETHAVISDIFKGFLTIGTLGAETVTNEPGTPTFCMPLENMHAEVTENELKLISYELEKFLVAEKEESYYESSKRNSNVSIATLSENLKLINGSEAEDYGNRSLCPLQDYLLGSSIELKEKREVRKERVSLSELFNRTKTTVTGDSTEVKKTHKSAIQIMKKMLKRVNGSSKSTNTSGDDAVFASTNKKLQKVLGMFHRKVYPENNMKAKDFIKSQKGKIKSVPDEYWFHEYDKGNPTNLEKSRVHSDTKSRNCKSLQHGISCSSSIGKNEHWIKTDAECKFYTYIYHAICTFSYT</sequence>
<dbReference type="AlphaFoldDB" id="A0A6A4NJ66"/>
<evidence type="ECO:0000313" key="2">
    <source>
        <dbReference type="Proteomes" id="UP000447434"/>
    </source>
</evidence>